<accession>A0A0E9M058</accession>
<feature type="region of interest" description="Disordered" evidence="1">
    <location>
        <begin position="407"/>
        <end position="437"/>
    </location>
</feature>
<organism evidence="2 3">
    <name type="scientific">Geofilum rubicundum JCM 15548</name>
    <dbReference type="NCBI Taxonomy" id="1236989"/>
    <lineage>
        <taxon>Bacteria</taxon>
        <taxon>Pseudomonadati</taxon>
        <taxon>Bacteroidota</taxon>
        <taxon>Bacteroidia</taxon>
        <taxon>Marinilabiliales</taxon>
        <taxon>Marinilabiliaceae</taxon>
        <taxon>Geofilum</taxon>
    </lineage>
</organism>
<sequence>MNMASIFGIHFGSRFVSTKKFEASLINERNDFERFNSFENSELLKRYQELDALVHSGEFEKKVRELKTARYKDTEQWRQLDQYNAMKSSSDIKTYLKFTKAGLHERMKQIAESDSYQSYLAMKAFVNSGEFHSAKVKKDFKQTEAYTKLKTYEQLSKDPNIKFYLKTEKKTNYKTFTNLENSERLKTFFKLEAIVQSKEFQEHKAFMEDKKRFKKSEEYSLLEEYERLKKNEEIKWYLDIKKKNPFKEFRQWDLTFEDDFDAMHLDTSKWMTGYYWGKALMNDAYALAGEKQFFKDDNVELRDSVARIVTRRDGARGKVWDPAHGFTTQHFEYTSGLISTGQSFRQKYGKFEAKIRFNHSYPMLNAFWMVGEKITPQIDVIKSAFKNGKSIECGVHVMDKNQAVHQMRKAPALNSTTTSTSTPLSGHRKPSFGKSTDKKCTGRSSIFRTRPCTWHFVPYYRKTRLITVFRD</sequence>
<name>A0A0E9M058_9BACT</name>
<dbReference type="EMBL" id="BAZW01000024">
    <property type="protein sequence ID" value="GAO30500.1"/>
    <property type="molecule type" value="Genomic_DNA"/>
</dbReference>
<protein>
    <submittedName>
        <fullName evidence="2">Uncharacterized protein</fullName>
    </submittedName>
</protein>
<comment type="caution">
    <text evidence="2">The sequence shown here is derived from an EMBL/GenBank/DDBJ whole genome shotgun (WGS) entry which is preliminary data.</text>
</comment>
<dbReference type="GO" id="GO:0004553">
    <property type="term" value="F:hydrolase activity, hydrolyzing O-glycosyl compounds"/>
    <property type="evidence" value="ECO:0007669"/>
    <property type="project" value="UniProtKB-ARBA"/>
</dbReference>
<dbReference type="STRING" id="1236989.JCM15548_12776"/>
<evidence type="ECO:0000256" key="1">
    <source>
        <dbReference type="SAM" id="MobiDB-lite"/>
    </source>
</evidence>
<keyword evidence="3" id="KW-1185">Reference proteome</keyword>
<dbReference type="SUPFAM" id="SSF49899">
    <property type="entry name" value="Concanavalin A-like lectins/glucanases"/>
    <property type="match status" value="1"/>
</dbReference>
<reference evidence="2 3" key="1">
    <citation type="journal article" date="2015" name="Microbes Environ.">
        <title>Distribution and evolution of nitrogen fixation genes in the phylum bacteroidetes.</title>
        <authorList>
            <person name="Inoue J."/>
            <person name="Oshima K."/>
            <person name="Suda W."/>
            <person name="Sakamoto M."/>
            <person name="Iino T."/>
            <person name="Noda S."/>
            <person name="Hongoh Y."/>
            <person name="Hattori M."/>
            <person name="Ohkuma M."/>
        </authorList>
    </citation>
    <scope>NUCLEOTIDE SEQUENCE [LARGE SCALE GENOMIC DNA]</scope>
    <source>
        <strain evidence="2">JCM 15548</strain>
    </source>
</reference>
<evidence type="ECO:0000313" key="2">
    <source>
        <dbReference type="EMBL" id="GAO30500.1"/>
    </source>
</evidence>
<proteinExistence type="predicted"/>
<dbReference type="AlphaFoldDB" id="A0A0E9M058"/>
<dbReference type="GO" id="GO:0005975">
    <property type="term" value="P:carbohydrate metabolic process"/>
    <property type="evidence" value="ECO:0007669"/>
    <property type="project" value="UniProtKB-ARBA"/>
</dbReference>
<gene>
    <name evidence="2" type="ORF">JCM15548_12776</name>
</gene>
<dbReference type="Proteomes" id="UP000032900">
    <property type="component" value="Unassembled WGS sequence"/>
</dbReference>
<evidence type="ECO:0000313" key="3">
    <source>
        <dbReference type="Proteomes" id="UP000032900"/>
    </source>
</evidence>
<dbReference type="Gene3D" id="2.60.120.200">
    <property type="match status" value="1"/>
</dbReference>
<dbReference type="InterPro" id="IPR013320">
    <property type="entry name" value="ConA-like_dom_sf"/>
</dbReference>